<name>A0A914C0H4_9BILA</name>
<accession>A0A914C0H4</accession>
<evidence type="ECO:0000259" key="3">
    <source>
        <dbReference type="Pfam" id="PF01682"/>
    </source>
</evidence>
<evidence type="ECO:0000313" key="4">
    <source>
        <dbReference type="Proteomes" id="UP000887540"/>
    </source>
</evidence>
<organism evidence="4 5">
    <name type="scientific">Acrobeloides nanus</name>
    <dbReference type="NCBI Taxonomy" id="290746"/>
    <lineage>
        <taxon>Eukaryota</taxon>
        <taxon>Metazoa</taxon>
        <taxon>Ecdysozoa</taxon>
        <taxon>Nematoda</taxon>
        <taxon>Chromadorea</taxon>
        <taxon>Rhabditida</taxon>
        <taxon>Tylenchina</taxon>
        <taxon>Cephalobomorpha</taxon>
        <taxon>Cephaloboidea</taxon>
        <taxon>Cephalobidae</taxon>
        <taxon>Acrobeloides</taxon>
    </lineage>
</organism>
<dbReference type="Pfam" id="PF01682">
    <property type="entry name" value="DB"/>
    <property type="match status" value="1"/>
</dbReference>
<keyword evidence="2" id="KW-1133">Transmembrane helix</keyword>
<reference evidence="5" key="1">
    <citation type="submission" date="2022-11" db="UniProtKB">
        <authorList>
            <consortium name="WormBaseParasite"/>
        </authorList>
    </citation>
    <scope>IDENTIFICATION</scope>
</reference>
<protein>
    <recommendedName>
        <fullName evidence="3">Domain of unknown function DB domain-containing protein</fullName>
    </recommendedName>
</protein>
<dbReference type="AlphaFoldDB" id="A0A914C0H4"/>
<dbReference type="WBParaSite" id="ACRNAN_Path_1396.g5470.t1">
    <property type="protein sequence ID" value="ACRNAN_Path_1396.g5470.t1"/>
    <property type="gene ID" value="ACRNAN_Path_1396.g5470"/>
</dbReference>
<evidence type="ECO:0000256" key="1">
    <source>
        <dbReference type="SAM" id="MobiDB-lite"/>
    </source>
</evidence>
<sequence>MTYFKNRVSRFVIIHVIILLFGAIQIYAASQCNQGLKLYSIESGEAVCAPLAPYQCIHSCEWNTSCLHTSHFNAFRGRRTFIAGMILTDSTFLIQCCASLSTIVEMTANREPVCVWTPEIETVNTRGSVRLDPPLDKNEYIRDAVIDRTNGQGKILVKLQICKFVIQRPHCVKENLPIEDRHLYSLLLLRLSRIQLLLNSTQNQNPVRETKVETPFHDDASQFSPRRTAAAFSVPVAVMPYYSFHDYREDSTHSVSSADPSSRVILRKGSGGPRDRTLPVKSLHSGGASQVATKRTIYTATKPIKSANLRPETAPRSKSSPARTFITHSTKEVLTNNWRLVQAQDTAAQPSETAPMKTRLHIKKLPRTNPTTISTRSYVPTTTPVTTTFRTTTLPTTVTILQTRNPYEEEENLRLLQTRNPYEEEENLRLQTRNPYEEAENLRLQQKQEALQGLLGCCQQVPGCRHLCSPSVTKQEIESALYSRSCPPLSMASMLKCFHQYYDTRSVRECCERPNQSVLSPIKLPQQCLNLCSPNFRISWEHFTCLNYVPTIYECYHDLIE</sequence>
<keyword evidence="4" id="KW-1185">Reference proteome</keyword>
<evidence type="ECO:0000313" key="5">
    <source>
        <dbReference type="WBParaSite" id="ACRNAN_Path_1396.g5470.t1"/>
    </source>
</evidence>
<feature type="region of interest" description="Disordered" evidence="1">
    <location>
        <begin position="252"/>
        <end position="291"/>
    </location>
</feature>
<evidence type="ECO:0000256" key="2">
    <source>
        <dbReference type="SAM" id="Phobius"/>
    </source>
</evidence>
<dbReference type="InterPro" id="IPR002602">
    <property type="entry name" value="DB"/>
</dbReference>
<feature type="transmembrane region" description="Helical" evidence="2">
    <location>
        <begin position="12"/>
        <end position="30"/>
    </location>
</feature>
<keyword evidence="2" id="KW-0812">Transmembrane</keyword>
<proteinExistence type="predicted"/>
<dbReference type="Proteomes" id="UP000887540">
    <property type="component" value="Unplaced"/>
</dbReference>
<feature type="domain" description="Domain of unknown function DB" evidence="3">
    <location>
        <begin position="457"/>
        <end position="556"/>
    </location>
</feature>
<keyword evidence="2" id="KW-0472">Membrane</keyword>